<feature type="signal peptide" evidence="2">
    <location>
        <begin position="1"/>
        <end position="30"/>
    </location>
</feature>
<accession>A0ABW8ITM6</accession>
<comment type="caution">
    <text evidence="3">The sequence shown here is derived from an EMBL/GenBank/DDBJ whole genome shotgun (WGS) entry which is preliminary data.</text>
</comment>
<feature type="compositionally biased region" description="Low complexity" evidence="1">
    <location>
        <begin position="63"/>
        <end position="84"/>
    </location>
</feature>
<evidence type="ECO:0000256" key="2">
    <source>
        <dbReference type="SAM" id="SignalP"/>
    </source>
</evidence>
<evidence type="ECO:0000256" key="1">
    <source>
        <dbReference type="SAM" id="MobiDB-lite"/>
    </source>
</evidence>
<name>A0ABW8ITM6_9GAMM</name>
<sequence length="186" mass="19545">MIRSPIEVLVMKHAACLFALAVLAASPAFAQTSSSTAAPHFAPAPPPPGMNDPGVNPSRQPISSSTSAAPASTPAELEPSHMPSKPIPMPKMPGAPSGHDANGQPPPEVTVHQEGENTVQEYRQNGHVYMVVVTPKHGPQQVYTVDPDGHMLDPHGQPPVKPVMYRIMQWGTSKPATASSSEDNGS</sequence>
<feature type="chain" id="PRO_5045381036" evidence="2">
    <location>
        <begin position="31"/>
        <end position="186"/>
    </location>
</feature>
<gene>
    <name evidence="3" type="ORF">ISP13_03885</name>
</gene>
<proteinExistence type="predicted"/>
<organism evidence="3 4">
    <name type="scientific">Dyella lipolytica</name>
    <dbReference type="NCBI Taxonomy" id="1867835"/>
    <lineage>
        <taxon>Bacteria</taxon>
        <taxon>Pseudomonadati</taxon>
        <taxon>Pseudomonadota</taxon>
        <taxon>Gammaproteobacteria</taxon>
        <taxon>Lysobacterales</taxon>
        <taxon>Rhodanobacteraceae</taxon>
        <taxon>Dyella</taxon>
    </lineage>
</organism>
<feature type="region of interest" description="Disordered" evidence="1">
    <location>
        <begin position="36"/>
        <end position="111"/>
    </location>
</feature>
<reference evidence="3 4" key="1">
    <citation type="submission" date="2020-10" db="EMBL/GenBank/DDBJ databases">
        <title>Phylogeny of dyella-like bacteria.</title>
        <authorList>
            <person name="Fu J."/>
        </authorList>
    </citation>
    <scope>NUCLEOTIDE SEQUENCE [LARGE SCALE GENOMIC DNA]</scope>
    <source>
        <strain evidence="3 4">DHOB07</strain>
    </source>
</reference>
<keyword evidence="2" id="KW-0732">Signal</keyword>
<dbReference type="Pfam" id="PF11191">
    <property type="entry name" value="DUF2782"/>
    <property type="match status" value="1"/>
</dbReference>
<dbReference type="EMBL" id="JADIKG010000010">
    <property type="protein sequence ID" value="MFK2872660.1"/>
    <property type="molecule type" value="Genomic_DNA"/>
</dbReference>
<evidence type="ECO:0000313" key="4">
    <source>
        <dbReference type="Proteomes" id="UP001620405"/>
    </source>
</evidence>
<dbReference type="InterPro" id="IPR021357">
    <property type="entry name" value="DUF2782"/>
</dbReference>
<dbReference type="Gene3D" id="2.20.130.30">
    <property type="entry name" value="Protein of unknown function DUF2782"/>
    <property type="match status" value="1"/>
</dbReference>
<dbReference type="Proteomes" id="UP001620405">
    <property type="component" value="Unassembled WGS sequence"/>
</dbReference>
<protein>
    <submittedName>
        <fullName evidence="3">DUF2782 domain-containing protein</fullName>
    </submittedName>
</protein>
<keyword evidence="4" id="KW-1185">Reference proteome</keyword>
<evidence type="ECO:0000313" key="3">
    <source>
        <dbReference type="EMBL" id="MFK2872660.1"/>
    </source>
</evidence>